<accession>A0AAD3CNA0</accession>
<comment type="caution">
    <text evidence="4">The sequence shown here is derived from an EMBL/GenBank/DDBJ whole genome shotgun (WGS) entry which is preliminary data.</text>
</comment>
<gene>
    <name evidence="4" type="ORF">CTEN210_04681</name>
</gene>
<protein>
    <recommendedName>
        <fullName evidence="6">Pentacotripeptide-repeat region of PRORP domain-containing protein</fullName>
    </recommendedName>
</protein>
<keyword evidence="3" id="KW-0732">Signal</keyword>
<feature type="repeat" description="PPR" evidence="2">
    <location>
        <begin position="100"/>
        <end position="130"/>
    </location>
</feature>
<evidence type="ECO:0000256" key="2">
    <source>
        <dbReference type="PROSITE-ProRule" id="PRU00708"/>
    </source>
</evidence>
<dbReference type="PANTHER" id="PTHR47942">
    <property type="entry name" value="TETRATRICOPEPTIDE REPEAT (TPR)-LIKE SUPERFAMILY PROTEIN-RELATED"/>
    <property type="match status" value="1"/>
</dbReference>
<dbReference type="NCBIfam" id="TIGR00756">
    <property type="entry name" value="PPR"/>
    <property type="match status" value="1"/>
</dbReference>
<dbReference type="Proteomes" id="UP001054902">
    <property type="component" value="Unassembled WGS sequence"/>
</dbReference>
<keyword evidence="5" id="KW-1185">Reference proteome</keyword>
<evidence type="ECO:0000313" key="5">
    <source>
        <dbReference type="Proteomes" id="UP001054902"/>
    </source>
</evidence>
<evidence type="ECO:0000313" key="4">
    <source>
        <dbReference type="EMBL" id="GFH48205.1"/>
    </source>
</evidence>
<proteinExistence type="predicted"/>
<dbReference type="AlphaFoldDB" id="A0AAD3CNA0"/>
<dbReference type="Pfam" id="PF13812">
    <property type="entry name" value="PPR_3"/>
    <property type="match status" value="1"/>
</dbReference>
<dbReference type="PROSITE" id="PS51375">
    <property type="entry name" value="PPR"/>
    <property type="match status" value="1"/>
</dbReference>
<evidence type="ECO:0000256" key="1">
    <source>
        <dbReference type="ARBA" id="ARBA00022737"/>
    </source>
</evidence>
<dbReference type="Pfam" id="PF01535">
    <property type="entry name" value="PPR"/>
    <property type="match status" value="1"/>
</dbReference>
<reference evidence="4 5" key="1">
    <citation type="journal article" date="2021" name="Sci. Rep.">
        <title>The genome of the diatom Chaetoceros tenuissimus carries an ancient integrated fragment of an extant virus.</title>
        <authorList>
            <person name="Hongo Y."/>
            <person name="Kimura K."/>
            <person name="Takaki Y."/>
            <person name="Yoshida Y."/>
            <person name="Baba S."/>
            <person name="Kobayashi G."/>
            <person name="Nagasaki K."/>
            <person name="Hano T."/>
            <person name="Tomaru Y."/>
        </authorList>
    </citation>
    <scope>NUCLEOTIDE SEQUENCE [LARGE SCALE GENOMIC DNA]</scope>
    <source>
        <strain evidence="4 5">NIES-3715</strain>
    </source>
</reference>
<dbReference type="InterPro" id="IPR051222">
    <property type="entry name" value="PPR/CCM1_RNA-binding"/>
</dbReference>
<dbReference type="PANTHER" id="PTHR47942:SF63">
    <property type="entry name" value="PENTATRICOPEPTIDE REPEAT-CONTAINING PROTEIN"/>
    <property type="match status" value="1"/>
</dbReference>
<evidence type="ECO:0000256" key="3">
    <source>
        <dbReference type="SAM" id="SignalP"/>
    </source>
</evidence>
<name>A0AAD3CNA0_9STRA</name>
<dbReference type="Gene3D" id="1.25.40.10">
    <property type="entry name" value="Tetratricopeptide repeat domain"/>
    <property type="match status" value="2"/>
</dbReference>
<organism evidence="4 5">
    <name type="scientific">Chaetoceros tenuissimus</name>
    <dbReference type="NCBI Taxonomy" id="426638"/>
    <lineage>
        <taxon>Eukaryota</taxon>
        <taxon>Sar</taxon>
        <taxon>Stramenopiles</taxon>
        <taxon>Ochrophyta</taxon>
        <taxon>Bacillariophyta</taxon>
        <taxon>Coscinodiscophyceae</taxon>
        <taxon>Chaetocerotophycidae</taxon>
        <taxon>Chaetocerotales</taxon>
        <taxon>Chaetocerotaceae</taxon>
        <taxon>Chaetoceros</taxon>
    </lineage>
</organism>
<dbReference type="InterPro" id="IPR011990">
    <property type="entry name" value="TPR-like_helical_dom_sf"/>
</dbReference>
<feature type="chain" id="PRO_5042006035" description="Pentacotripeptide-repeat region of PRORP domain-containing protein" evidence="3">
    <location>
        <begin position="22"/>
        <end position="511"/>
    </location>
</feature>
<feature type="signal peptide" evidence="3">
    <location>
        <begin position="1"/>
        <end position="21"/>
    </location>
</feature>
<dbReference type="InterPro" id="IPR002885">
    <property type="entry name" value="PPR_rpt"/>
</dbReference>
<sequence length="511" mass="58429">MKLTISHKFILLPLCLRTSYAFSPVYSSIVQRSPSFLLNQASDEIHVLKKYDDYQEQMEALSFLSTVASDTTDLIGEAQEIFDNMFQKWYDDDREDLEPTTAIYNSLISVYGHSGDAKTASSIFQKMVDDTEGIPEADEQTYITMLEIYEKNRNMKKAKEILALYQEKHDDISVDIYNMMLTLYKRSGDWNSPQEAEELLQSMPSPNTKSFCLVMQCYNRNSHKSKVLLAIEKINELADTMKNLGRDDVNANDRSIMNERIKSIATRRDKTAFEDAEKLLMEMTERLDENEKPSASTFINTINVLRGDRSASATKKSMTLLEVLKDMYKKELESEGNWEKLKPDTRVVNAVMNVVARTKAKGKAQLTKDLLSDLVKAHKESQDDDYSPNLRTYNNVITACAFTRGNEGECEEALKIMVETFNEMKIPESRHQPNQVTFGLFLKGLSNLVKDEGKRQNIAENLFRKCCRDGYVNQFVLDSLVEATSADFVEKILGRADEDGVSIPEEWCRQL</sequence>
<evidence type="ECO:0008006" key="6">
    <source>
        <dbReference type="Google" id="ProtNLM"/>
    </source>
</evidence>
<dbReference type="EMBL" id="BLLK01000027">
    <property type="protein sequence ID" value="GFH48205.1"/>
    <property type="molecule type" value="Genomic_DNA"/>
</dbReference>
<keyword evidence="1" id="KW-0677">Repeat</keyword>